<dbReference type="PANTHER" id="PTHR16166:SF93">
    <property type="entry name" value="INTERMEMBRANE LIPID TRANSFER PROTEIN VPS13"/>
    <property type="match status" value="1"/>
</dbReference>
<protein>
    <recommendedName>
        <fullName evidence="2">Intermembrane lipid transfer protein VPS13-like C-terminal domain-containing protein</fullName>
    </recommendedName>
</protein>
<dbReference type="AlphaFoldDB" id="A0AAN5C4Y1"/>
<feature type="domain" description="Intermembrane lipid transfer protein VPS13-like C-terminal" evidence="2">
    <location>
        <begin position="185"/>
        <end position="278"/>
    </location>
</feature>
<evidence type="ECO:0000313" key="3">
    <source>
        <dbReference type="EMBL" id="GMR37503.1"/>
    </source>
</evidence>
<organism evidence="3 4">
    <name type="scientific">Pristionchus mayeri</name>
    <dbReference type="NCBI Taxonomy" id="1317129"/>
    <lineage>
        <taxon>Eukaryota</taxon>
        <taxon>Metazoa</taxon>
        <taxon>Ecdysozoa</taxon>
        <taxon>Nematoda</taxon>
        <taxon>Chromadorea</taxon>
        <taxon>Rhabditida</taxon>
        <taxon>Rhabditina</taxon>
        <taxon>Diplogasteromorpha</taxon>
        <taxon>Diplogasteroidea</taxon>
        <taxon>Neodiplogasteridae</taxon>
        <taxon>Pristionchus</taxon>
    </lineage>
</organism>
<evidence type="ECO:0000313" key="4">
    <source>
        <dbReference type="Proteomes" id="UP001328107"/>
    </source>
</evidence>
<feature type="non-terminal residue" evidence="3">
    <location>
        <position position="301"/>
    </location>
</feature>
<dbReference type="GO" id="GO:0006623">
    <property type="term" value="P:protein targeting to vacuole"/>
    <property type="evidence" value="ECO:0007669"/>
    <property type="project" value="TreeGrafter"/>
</dbReference>
<dbReference type="EMBL" id="BTRK01000002">
    <property type="protein sequence ID" value="GMR37503.1"/>
    <property type="molecule type" value="Genomic_DNA"/>
</dbReference>
<evidence type="ECO:0000259" key="2">
    <source>
        <dbReference type="Pfam" id="PF25037"/>
    </source>
</evidence>
<comment type="similarity">
    <text evidence="1">Belongs to the VPS13 family.</text>
</comment>
<comment type="caution">
    <text evidence="3">The sequence shown here is derived from an EMBL/GenBank/DDBJ whole genome shotgun (WGS) entry which is preliminary data.</text>
</comment>
<proteinExistence type="inferred from homology"/>
<dbReference type="GO" id="GO:0045053">
    <property type="term" value="P:protein retention in Golgi apparatus"/>
    <property type="evidence" value="ECO:0007669"/>
    <property type="project" value="TreeGrafter"/>
</dbReference>
<evidence type="ECO:0000256" key="1">
    <source>
        <dbReference type="ARBA" id="ARBA00006545"/>
    </source>
</evidence>
<accession>A0AAN5C4Y1</accession>
<reference evidence="4" key="1">
    <citation type="submission" date="2022-10" db="EMBL/GenBank/DDBJ databases">
        <title>Genome assembly of Pristionchus species.</title>
        <authorList>
            <person name="Yoshida K."/>
            <person name="Sommer R.J."/>
        </authorList>
    </citation>
    <scope>NUCLEOTIDE SEQUENCE [LARGE SCALE GENOMIC DNA]</scope>
    <source>
        <strain evidence="4">RS5460</strain>
    </source>
</reference>
<dbReference type="InterPro" id="IPR026847">
    <property type="entry name" value="VPS13"/>
</dbReference>
<keyword evidence="4" id="KW-1185">Reference proteome</keyword>
<dbReference type="Proteomes" id="UP001328107">
    <property type="component" value="Unassembled WGS sequence"/>
</dbReference>
<gene>
    <name evidence="3" type="ORF">PMAYCL1PPCAC_07698</name>
</gene>
<name>A0AAN5C4Y1_9BILA</name>
<dbReference type="Pfam" id="PF25037">
    <property type="entry name" value="VPS13_C"/>
    <property type="match status" value="1"/>
</dbReference>
<sequence length="301" mass="32995">MLGLKSAVSLDALGNPVQMAREIGKGFEGAAEAMKEAMKKKKASRIAFYTLKSARLIAGHTIGGTTGALEKVVQTLGKGVSTLTFDSEYKRKRQDEIMRKHKSMHKEVPHLLSVFGRSLLGGITGVITKPTAAVKKNGIAGLPIGIGKGMIGAVVKPISGTLDLTSSMIHQVREATNIQWTPEQIRPSRFIEEDCILRPFNLNDSIGYAIFKISDSGRWISSDLFIVHGSINEDNALLITDKRIIQSSLGVTWCSDWSIDYDHIEKIEPLEGGVKVDRVIASRFMKNNKGKIVMYRNAEVS</sequence>
<dbReference type="PANTHER" id="PTHR16166">
    <property type="entry name" value="VACUOLAR PROTEIN SORTING-ASSOCIATED PROTEIN VPS13"/>
    <property type="match status" value="1"/>
</dbReference>
<dbReference type="InterPro" id="IPR056748">
    <property type="entry name" value="VPS13-like_C"/>
</dbReference>